<dbReference type="AlphaFoldDB" id="S2W5V6"/>
<dbReference type="STRING" id="883161.HMPREF9306_00390"/>
<dbReference type="RefSeq" id="WP_016455243.1">
    <property type="nucleotide sequence ID" value="NZ_KE150269.1"/>
</dbReference>
<protein>
    <submittedName>
        <fullName evidence="1">HK97 gp10 family phage protein</fullName>
    </submittedName>
</protein>
<dbReference type="Proteomes" id="UP000014417">
    <property type="component" value="Unassembled WGS sequence"/>
</dbReference>
<keyword evidence="2" id="KW-1185">Reference proteome</keyword>
<evidence type="ECO:0000313" key="2">
    <source>
        <dbReference type="Proteomes" id="UP000014417"/>
    </source>
</evidence>
<comment type="caution">
    <text evidence="1">The sequence shown here is derived from an EMBL/GenBank/DDBJ whole genome shotgun (WGS) entry which is preliminary data.</text>
</comment>
<dbReference type="HOGENOM" id="CLU_150517_0_0_11"/>
<evidence type="ECO:0000313" key="1">
    <source>
        <dbReference type="EMBL" id="EPD33635.1"/>
    </source>
</evidence>
<dbReference type="OrthoDB" id="3078321at2"/>
<accession>S2W5V6</accession>
<organism evidence="1 2">
    <name type="scientific">Propionimicrobium lymphophilum ACS-093-V-SCH5</name>
    <dbReference type="NCBI Taxonomy" id="883161"/>
    <lineage>
        <taxon>Bacteria</taxon>
        <taxon>Bacillati</taxon>
        <taxon>Actinomycetota</taxon>
        <taxon>Actinomycetes</taxon>
        <taxon>Propionibacteriales</taxon>
        <taxon>Propionibacteriaceae</taxon>
        <taxon>Propionimicrobium</taxon>
    </lineage>
</organism>
<sequence>MARVQIRLPNTFIDALGAASNVLESSAEEVLQAGAGVVEPRMRTNLADSIGSSTKPPSRSTGQLLAALGTTSVKINSRGDHNVKVGFAENRSDGRSHALIANVLEHGRSNQPARPFLAPTRSQTHRPAVEAMKQVLAARLEVVKP</sequence>
<proteinExistence type="predicted"/>
<dbReference type="PATRIC" id="fig|883161.3.peg.391"/>
<gene>
    <name evidence="1" type="ORF">HMPREF9306_00390</name>
</gene>
<name>S2W5V6_9ACTN</name>
<reference evidence="1 2" key="1">
    <citation type="submission" date="2013-04" db="EMBL/GenBank/DDBJ databases">
        <title>The Genome Sequence of Propionimicrobium lymphophilum ACS-093-V-SCH5.</title>
        <authorList>
            <consortium name="The Broad Institute Genomics Platform"/>
            <person name="Earl A."/>
            <person name="Ward D."/>
            <person name="Feldgarden M."/>
            <person name="Gevers D."/>
            <person name="Saerens B."/>
            <person name="Vaneechoutte M."/>
            <person name="Walker B."/>
            <person name="Young S."/>
            <person name="Zeng Q."/>
            <person name="Gargeya S."/>
            <person name="Fitzgerald M."/>
            <person name="Haas B."/>
            <person name="Abouelleil A."/>
            <person name="Allen A.W."/>
            <person name="Alvarado L."/>
            <person name="Arachchi H.M."/>
            <person name="Berlin A.M."/>
            <person name="Chapman S.B."/>
            <person name="Gainer-Dewar J."/>
            <person name="Goldberg J."/>
            <person name="Griggs A."/>
            <person name="Gujja S."/>
            <person name="Hansen M."/>
            <person name="Howarth C."/>
            <person name="Imamovic A."/>
            <person name="Ireland A."/>
            <person name="Larimer J."/>
            <person name="McCowan C."/>
            <person name="Murphy C."/>
            <person name="Pearson M."/>
            <person name="Poon T.W."/>
            <person name="Priest M."/>
            <person name="Roberts A."/>
            <person name="Saif S."/>
            <person name="Shea T."/>
            <person name="Sisk P."/>
            <person name="Sykes S."/>
            <person name="Wortman J."/>
            <person name="Nusbaum C."/>
            <person name="Birren B."/>
        </authorList>
    </citation>
    <scope>NUCLEOTIDE SEQUENCE [LARGE SCALE GENOMIC DNA]</scope>
    <source>
        <strain evidence="1 2">ACS-093-V-SCH5</strain>
    </source>
</reference>
<dbReference type="EMBL" id="AGZR01000004">
    <property type="protein sequence ID" value="EPD33635.1"/>
    <property type="molecule type" value="Genomic_DNA"/>
</dbReference>